<dbReference type="AlphaFoldDB" id="A0A0F8ZH69"/>
<reference evidence="1" key="1">
    <citation type="journal article" date="2015" name="Nature">
        <title>Complex archaea that bridge the gap between prokaryotes and eukaryotes.</title>
        <authorList>
            <person name="Spang A."/>
            <person name="Saw J.H."/>
            <person name="Jorgensen S.L."/>
            <person name="Zaremba-Niedzwiedzka K."/>
            <person name="Martijn J."/>
            <person name="Lind A.E."/>
            <person name="van Eijk R."/>
            <person name="Schleper C."/>
            <person name="Guy L."/>
            <person name="Ettema T.J."/>
        </authorList>
    </citation>
    <scope>NUCLEOTIDE SEQUENCE</scope>
</reference>
<feature type="non-terminal residue" evidence="1">
    <location>
        <position position="89"/>
    </location>
</feature>
<dbReference type="EMBL" id="LAZR01047916">
    <property type="protein sequence ID" value="KKK93103.1"/>
    <property type="molecule type" value="Genomic_DNA"/>
</dbReference>
<organism evidence="1">
    <name type="scientific">marine sediment metagenome</name>
    <dbReference type="NCBI Taxonomy" id="412755"/>
    <lineage>
        <taxon>unclassified sequences</taxon>
        <taxon>metagenomes</taxon>
        <taxon>ecological metagenomes</taxon>
    </lineage>
</organism>
<protein>
    <submittedName>
        <fullName evidence="1">Uncharacterized protein</fullName>
    </submittedName>
</protein>
<sequence>MQDCVLINMEFKQTNFLNSAQIQKHYTELSKGLQTAIQLSRNSTEERLKINTIIEFEKFFQNFGISLKEILDYEKTEIGGIKLKGSGDV</sequence>
<proteinExistence type="predicted"/>
<gene>
    <name evidence="1" type="ORF">LCGC14_2696240</name>
</gene>
<name>A0A0F8ZH69_9ZZZZ</name>
<accession>A0A0F8ZH69</accession>
<evidence type="ECO:0000313" key="1">
    <source>
        <dbReference type="EMBL" id="KKK93103.1"/>
    </source>
</evidence>
<comment type="caution">
    <text evidence="1">The sequence shown here is derived from an EMBL/GenBank/DDBJ whole genome shotgun (WGS) entry which is preliminary data.</text>
</comment>